<reference evidence="3" key="1">
    <citation type="submission" date="2015-07" db="EMBL/GenBank/DDBJ databases">
        <title>Adaptation to a free-living lifestyle via gene acquisitions in the diplomonad Trepomonas sp. PC1.</title>
        <authorList>
            <person name="Xu F."/>
            <person name="Jerlstrom-Hultqvist J."/>
            <person name="Kolisko M."/>
            <person name="Simpson A.G.B."/>
            <person name="Roger A.J."/>
            <person name="Svard S.G."/>
            <person name="Andersson J.O."/>
        </authorList>
    </citation>
    <scope>NUCLEOTIDE SEQUENCE</scope>
    <source>
        <strain evidence="3">PC1</strain>
    </source>
</reference>
<evidence type="ECO:0000313" key="3">
    <source>
        <dbReference type="EMBL" id="JAP89000.1"/>
    </source>
</evidence>
<proteinExistence type="predicted"/>
<feature type="coiled-coil region" evidence="1">
    <location>
        <begin position="234"/>
        <end position="291"/>
    </location>
</feature>
<feature type="non-terminal residue" evidence="3">
    <location>
        <position position="1"/>
    </location>
</feature>
<protein>
    <submittedName>
        <fullName evidence="3">Uncharacterized protein</fullName>
    </submittedName>
</protein>
<dbReference type="AlphaFoldDB" id="A0A146JWK9"/>
<feature type="region of interest" description="Disordered" evidence="2">
    <location>
        <begin position="119"/>
        <end position="143"/>
    </location>
</feature>
<keyword evidence="1" id="KW-0175">Coiled coil</keyword>
<gene>
    <name evidence="3" type="ORF">TPC1_31505</name>
</gene>
<evidence type="ECO:0000256" key="2">
    <source>
        <dbReference type="SAM" id="MobiDB-lite"/>
    </source>
</evidence>
<accession>A0A146JWK9</accession>
<feature type="coiled-coil region" evidence="1">
    <location>
        <begin position="25"/>
        <end position="88"/>
    </location>
</feature>
<sequence>RQALQNLSNNLVSEVDEQNVKENIISQQKQVINDLLAKNEQIETQHKGRLQELKGQHAQELEEKQRILEQHSFENIKLQNQLELARQKPEQKIGIYDTHQLCASDLQLQNEQIAKMQKKAETQIKTTSPKPNTKKQKSDQIPLQTQLQSQIAQETEIKLTKEVKSLQKQLSESKNQQIAFQQLVKELEGKLALQQSQTDPYIKLQTNRQIQEYKKILTKQQSEIAILSTQNAKVKEIQMENDLFKQEIEKLQQKIFDQTIALKTSVNQQDYQKLRETNEKQKELVQSLHQQVNLMKVGQLQQMLTKDSVNLDLNDLQIDEHEPKKSSLLEKEPAKQTKYIKLIKSKKVKM</sequence>
<evidence type="ECO:0000256" key="1">
    <source>
        <dbReference type="SAM" id="Coils"/>
    </source>
</evidence>
<organism evidence="3">
    <name type="scientific">Trepomonas sp. PC1</name>
    <dbReference type="NCBI Taxonomy" id="1076344"/>
    <lineage>
        <taxon>Eukaryota</taxon>
        <taxon>Metamonada</taxon>
        <taxon>Diplomonadida</taxon>
        <taxon>Hexamitidae</taxon>
        <taxon>Hexamitinae</taxon>
        <taxon>Trepomonas</taxon>
    </lineage>
</organism>
<dbReference type="EMBL" id="GDID01007606">
    <property type="protein sequence ID" value="JAP89000.1"/>
    <property type="molecule type" value="Transcribed_RNA"/>
</dbReference>
<name>A0A146JWK9_9EUKA</name>